<dbReference type="EMBL" id="CABPSI010000004">
    <property type="protein sequence ID" value="VVE29139.1"/>
    <property type="molecule type" value="Genomic_DNA"/>
</dbReference>
<sequence length="33" mass="4071">MGVDRVWRQAWRLWQVWWVRLLAQDSGERVAES</sequence>
<protein>
    <submittedName>
        <fullName evidence="1">Uncharacterized protein</fullName>
    </submittedName>
</protein>
<evidence type="ECO:0000313" key="2">
    <source>
        <dbReference type="Proteomes" id="UP000333828"/>
    </source>
</evidence>
<gene>
    <name evidence="1" type="ORF">PIN31115_03533</name>
</gene>
<evidence type="ECO:0000313" key="1">
    <source>
        <dbReference type="EMBL" id="VVE29139.1"/>
    </source>
</evidence>
<keyword evidence="2" id="KW-1185">Reference proteome</keyword>
<dbReference type="Proteomes" id="UP000333828">
    <property type="component" value="Unassembled WGS sequence"/>
</dbReference>
<reference evidence="1 2" key="1">
    <citation type="submission" date="2019-08" db="EMBL/GenBank/DDBJ databases">
        <authorList>
            <person name="Peeters C."/>
        </authorList>
    </citation>
    <scope>NUCLEOTIDE SEQUENCE [LARGE SCALE GENOMIC DNA]</scope>
    <source>
        <strain evidence="1 2">LMG 31115</strain>
    </source>
</reference>
<accession>A0A5E4WYH4</accession>
<name>A0A5E4WYH4_9BURK</name>
<proteinExistence type="predicted"/>
<dbReference type="AlphaFoldDB" id="A0A5E4WYH4"/>
<organism evidence="1 2">
    <name type="scientific">Pandoraea iniqua</name>
    <dbReference type="NCBI Taxonomy" id="2508288"/>
    <lineage>
        <taxon>Bacteria</taxon>
        <taxon>Pseudomonadati</taxon>
        <taxon>Pseudomonadota</taxon>
        <taxon>Betaproteobacteria</taxon>
        <taxon>Burkholderiales</taxon>
        <taxon>Burkholderiaceae</taxon>
        <taxon>Pandoraea</taxon>
    </lineage>
</organism>